<feature type="region of interest" description="Disordered" evidence="1">
    <location>
        <begin position="1"/>
        <end position="74"/>
    </location>
</feature>
<sequence>MTMKRKASKAITRRKLIDETSVSEARQVGNSPSGSVEDYQVDTSNTDGTRTTRARARAKAQEATATSAQAPQFEEGAREGEFYINLPIMDWSLPNPVAYVRGVQISISVASSNKALGLPNLSETDLKAKDVEVNEWWLMVSLVVEERKASSHWGITHTGIRGTHFQIETRRWPNIVSQRSLPSTNVTDL</sequence>
<evidence type="ECO:0000256" key="1">
    <source>
        <dbReference type="SAM" id="MobiDB-lite"/>
    </source>
</evidence>
<name>A0ABS8UVZ8_DATST</name>
<organism evidence="2 3">
    <name type="scientific">Datura stramonium</name>
    <name type="common">Jimsonweed</name>
    <name type="synonym">Common thornapple</name>
    <dbReference type="NCBI Taxonomy" id="4076"/>
    <lineage>
        <taxon>Eukaryota</taxon>
        <taxon>Viridiplantae</taxon>
        <taxon>Streptophyta</taxon>
        <taxon>Embryophyta</taxon>
        <taxon>Tracheophyta</taxon>
        <taxon>Spermatophyta</taxon>
        <taxon>Magnoliopsida</taxon>
        <taxon>eudicotyledons</taxon>
        <taxon>Gunneridae</taxon>
        <taxon>Pentapetalae</taxon>
        <taxon>asterids</taxon>
        <taxon>lamiids</taxon>
        <taxon>Solanales</taxon>
        <taxon>Solanaceae</taxon>
        <taxon>Solanoideae</taxon>
        <taxon>Datureae</taxon>
        <taxon>Datura</taxon>
    </lineage>
</organism>
<proteinExistence type="predicted"/>
<comment type="caution">
    <text evidence="2">The sequence shown here is derived from an EMBL/GenBank/DDBJ whole genome shotgun (WGS) entry which is preliminary data.</text>
</comment>
<feature type="compositionally biased region" description="Low complexity" evidence="1">
    <location>
        <begin position="61"/>
        <end position="70"/>
    </location>
</feature>
<gene>
    <name evidence="2" type="ORF">HAX54_023216</name>
</gene>
<keyword evidence="3" id="KW-1185">Reference proteome</keyword>
<evidence type="ECO:0000313" key="3">
    <source>
        <dbReference type="Proteomes" id="UP000823775"/>
    </source>
</evidence>
<reference evidence="2 3" key="1">
    <citation type="journal article" date="2021" name="BMC Genomics">
        <title>Datura genome reveals duplications of psychoactive alkaloid biosynthetic genes and high mutation rate following tissue culture.</title>
        <authorList>
            <person name="Rajewski A."/>
            <person name="Carter-House D."/>
            <person name="Stajich J."/>
            <person name="Litt A."/>
        </authorList>
    </citation>
    <scope>NUCLEOTIDE SEQUENCE [LARGE SCALE GENOMIC DNA]</scope>
    <source>
        <strain evidence="2">AR-01</strain>
    </source>
</reference>
<feature type="compositionally biased region" description="Basic residues" evidence="1">
    <location>
        <begin position="1"/>
        <end position="14"/>
    </location>
</feature>
<accession>A0ABS8UVZ8</accession>
<evidence type="ECO:0000313" key="2">
    <source>
        <dbReference type="EMBL" id="MCD9638981.1"/>
    </source>
</evidence>
<protein>
    <submittedName>
        <fullName evidence="2">Uncharacterized protein</fullName>
    </submittedName>
</protein>
<dbReference type="Proteomes" id="UP000823775">
    <property type="component" value="Unassembled WGS sequence"/>
</dbReference>
<dbReference type="EMBL" id="JACEIK010002812">
    <property type="protein sequence ID" value="MCD9638981.1"/>
    <property type="molecule type" value="Genomic_DNA"/>
</dbReference>
<feature type="compositionally biased region" description="Polar residues" evidence="1">
    <location>
        <begin position="20"/>
        <end position="34"/>
    </location>
</feature>